<feature type="transmembrane region" description="Helical" evidence="8">
    <location>
        <begin position="223"/>
        <end position="241"/>
    </location>
</feature>
<dbReference type="InterPro" id="IPR023214">
    <property type="entry name" value="HAD_sf"/>
</dbReference>
<feature type="transmembrane region" description="Helical" evidence="8">
    <location>
        <begin position="69"/>
        <end position="85"/>
    </location>
</feature>
<dbReference type="EMBL" id="JBEPMU010000001">
    <property type="protein sequence ID" value="MET3650624.1"/>
    <property type="molecule type" value="Genomic_DNA"/>
</dbReference>
<evidence type="ECO:0000256" key="3">
    <source>
        <dbReference type="ARBA" id="ARBA00022741"/>
    </source>
</evidence>
<evidence type="ECO:0000313" key="11">
    <source>
        <dbReference type="Proteomes" id="UP001549184"/>
    </source>
</evidence>
<dbReference type="InterPro" id="IPR023298">
    <property type="entry name" value="ATPase_P-typ_TM_dom_sf"/>
</dbReference>
<evidence type="ECO:0000256" key="2">
    <source>
        <dbReference type="ARBA" id="ARBA00022692"/>
    </source>
</evidence>
<dbReference type="SFLD" id="SFLDG00002">
    <property type="entry name" value="C1.7:_P-type_atpase_like"/>
    <property type="match status" value="1"/>
</dbReference>
<dbReference type="InterPro" id="IPR036412">
    <property type="entry name" value="HAD-like_sf"/>
</dbReference>
<dbReference type="Pfam" id="PF00689">
    <property type="entry name" value="Cation_ATPase_C"/>
    <property type="match status" value="1"/>
</dbReference>
<dbReference type="PANTHER" id="PTHR42861">
    <property type="entry name" value="CALCIUM-TRANSPORTING ATPASE"/>
    <property type="match status" value="1"/>
</dbReference>
<accession>A0ABV2JP58</accession>
<dbReference type="SFLD" id="SFLDS00003">
    <property type="entry name" value="Haloacid_Dehalogenase"/>
    <property type="match status" value="1"/>
</dbReference>
<feature type="transmembrane region" description="Helical" evidence="8">
    <location>
        <begin position="703"/>
        <end position="723"/>
    </location>
</feature>
<dbReference type="SUPFAM" id="SSF81660">
    <property type="entry name" value="Metal cation-transporting ATPase, ATP-binding domain N"/>
    <property type="match status" value="1"/>
</dbReference>
<evidence type="ECO:0000313" key="10">
    <source>
        <dbReference type="EMBL" id="MET3650624.1"/>
    </source>
</evidence>
<sequence>MHTNRPPSTEGLSELEARTRLERYGPNVLPGSRPKPLWLIVRDVLIEPMFLMLLAAGGLYLALGDLAEALFLMASVIVVIGITLVQERKTQRALEALRDISAPQARVVRDGRDRRIPAAEVVVGDVLSLQEGDRVVADAQLFGGYLEVDESLVTGESVPVMKVPGSDDEKVLGGTMIAKGRGVARVTAIASDTAIGHIGQGLSSAIEVTSSLQRASRGLIRRFAVAAMVCAVSLWLINWLWGKHGLIESLLSGIALAMAILPEEFPVILTVYLALGAWRIARHQVLAHRISAVEALGAITVLAVDKTGTLTQNRMRVSELYADGFALRVDGSQSLEACHGLLRLSLLATPVGSSDPMELAIHALGAKVIDAQTYALTRAAPAKEYDLDPNLLAMTRAFRQEASECYLLASKGAPEAIMELCHVSPDERRVLEGQVRAMAERGLRVIGVASARWQGDAWPPSQRSFDYRFAGLIGLIDPPRPRVAEAIAECRAAGIRVFMMTGDHPTTARAIASQVGVGPDPMLLTGREIASLTDEELDEKLRHTDICARVQPSEKLRLVIALQRQGQVVGMTGDGVNDAPALKAANVGIAMGARGTDVAREAAALVLLNDDFASLVVAIRQGRRIYDNITKATRFVIAVHVPIVALALVPSLLHWPILLTPVQIVLMELLIDPACSIVFESAPASPSIMQRPPRVVGETPFRLANVGYAMAQGVGLAVILLLGYALTRDHGVESMQGRALVFIGLVSEMYLLTLSNHDLADALWRANWRENHWLLYMLGGSGLMLGIILGMPTLRQLLGFAAPGTSMLMFGLLTLAASVIWLECLRALIRRTSLGVAE</sequence>
<feature type="domain" description="Cation-transporting P-type ATPase N-terminal" evidence="9">
    <location>
        <begin position="1"/>
        <end position="65"/>
    </location>
</feature>
<comment type="subcellular location">
    <subcellularLocation>
        <location evidence="1">Membrane</location>
        <topology evidence="1">Multi-pass membrane protein</topology>
    </subcellularLocation>
</comment>
<feature type="transmembrane region" description="Helical" evidence="8">
    <location>
        <begin position="635"/>
        <end position="658"/>
    </location>
</feature>
<dbReference type="Gene3D" id="2.70.150.10">
    <property type="entry name" value="Calcium-transporting ATPase, cytoplasmic transduction domain A"/>
    <property type="match status" value="1"/>
</dbReference>
<keyword evidence="6 8" id="KW-1133">Transmembrane helix</keyword>
<dbReference type="Gene3D" id="1.20.1110.10">
    <property type="entry name" value="Calcium-transporting ATPase, transmembrane domain"/>
    <property type="match status" value="1"/>
</dbReference>
<dbReference type="SUPFAM" id="SSF81665">
    <property type="entry name" value="Calcium ATPase, transmembrane domain M"/>
    <property type="match status" value="1"/>
</dbReference>
<protein>
    <submittedName>
        <fullName evidence="10">Ca2+-transporting ATPase</fullName>
    </submittedName>
</protein>
<keyword evidence="5" id="KW-1278">Translocase</keyword>
<evidence type="ECO:0000256" key="8">
    <source>
        <dbReference type="SAM" id="Phobius"/>
    </source>
</evidence>
<dbReference type="InterPro" id="IPR004014">
    <property type="entry name" value="ATPase_P-typ_cation-transptr_N"/>
</dbReference>
<dbReference type="RefSeq" id="WP_354012119.1">
    <property type="nucleotide sequence ID" value="NZ_JBEPMU010000001.1"/>
</dbReference>
<dbReference type="InterPro" id="IPR044492">
    <property type="entry name" value="P_typ_ATPase_HD_dom"/>
</dbReference>
<dbReference type="InterPro" id="IPR006068">
    <property type="entry name" value="ATPase_P-typ_cation-transptr_C"/>
</dbReference>
<keyword evidence="7 8" id="KW-0472">Membrane</keyword>
<feature type="transmembrane region" description="Helical" evidence="8">
    <location>
        <begin position="44"/>
        <end position="63"/>
    </location>
</feature>
<dbReference type="SMART" id="SM00831">
    <property type="entry name" value="Cation_ATPase_N"/>
    <property type="match status" value="1"/>
</dbReference>
<keyword evidence="11" id="KW-1185">Reference proteome</keyword>
<dbReference type="InterPro" id="IPR023299">
    <property type="entry name" value="ATPase_P-typ_cyto_dom_N"/>
</dbReference>
<name>A0ABV2JP58_9GAMM</name>
<evidence type="ECO:0000256" key="7">
    <source>
        <dbReference type="ARBA" id="ARBA00023136"/>
    </source>
</evidence>
<evidence type="ECO:0000256" key="4">
    <source>
        <dbReference type="ARBA" id="ARBA00022840"/>
    </source>
</evidence>
<proteinExistence type="predicted"/>
<keyword evidence="2 8" id="KW-0812">Transmembrane</keyword>
<dbReference type="Gene3D" id="3.40.1110.10">
    <property type="entry name" value="Calcium-transporting ATPase, cytoplasmic domain N"/>
    <property type="match status" value="1"/>
</dbReference>
<dbReference type="PRINTS" id="PR00120">
    <property type="entry name" value="HATPASE"/>
</dbReference>
<gene>
    <name evidence="10" type="ORF">ABIC75_000326</name>
</gene>
<dbReference type="InterPro" id="IPR008250">
    <property type="entry name" value="ATPase_P-typ_transduc_dom_A_sf"/>
</dbReference>
<evidence type="ECO:0000256" key="6">
    <source>
        <dbReference type="ARBA" id="ARBA00022989"/>
    </source>
</evidence>
<evidence type="ECO:0000256" key="5">
    <source>
        <dbReference type="ARBA" id="ARBA00022967"/>
    </source>
</evidence>
<dbReference type="InterPro" id="IPR001757">
    <property type="entry name" value="P_typ_ATPase"/>
</dbReference>
<evidence type="ECO:0000256" key="1">
    <source>
        <dbReference type="ARBA" id="ARBA00004141"/>
    </source>
</evidence>
<dbReference type="Pfam" id="PF00702">
    <property type="entry name" value="Hydrolase"/>
    <property type="match status" value="1"/>
</dbReference>
<keyword evidence="3" id="KW-0547">Nucleotide-binding</keyword>
<dbReference type="Proteomes" id="UP001549184">
    <property type="component" value="Unassembled WGS sequence"/>
</dbReference>
<dbReference type="SUPFAM" id="SSF56784">
    <property type="entry name" value="HAD-like"/>
    <property type="match status" value="1"/>
</dbReference>
<evidence type="ECO:0000259" key="9">
    <source>
        <dbReference type="SMART" id="SM00831"/>
    </source>
</evidence>
<dbReference type="PRINTS" id="PR00119">
    <property type="entry name" value="CATATPASE"/>
</dbReference>
<dbReference type="Pfam" id="PF00690">
    <property type="entry name" value="Cation_ATPase_N"/>
    <property type="match status" value="1"/>
</dbReference>
<reference evidence="10 11" key="1">
    <citation type="submission" date="2024-06" db="EMBL/GenBank/DDBJ databases">
        <title>Sorghum-associated microbial communities from plants grown in Nebraska, USA.</title>
        <authorList>
            <person name="Schachtman D."/>
        </authorList>
    </citation>
    <scope>NUCLEOTIDE SEQUENCE [LARGE SCALE GENOMIC DNA]</scope>
    <source>
        <strain evidence="10 11">1073</strain>
    </source>
</reference>
<dbReference type="Gene3D" id="3.40.50.1000">
    <property type="entry name" value="HAD superfamily/HAD-like"/>
    <property type="match status" value="1"/>
</dbReference>
<organism evidence="10 11">
    <name type="scientific">Dyella japonica</name>
    <dbReference type="NCBI Taxonomy" id="231455"/>
    <lineage>
        <taxon>Bacteria</taxon>
        <taxon>Pseudomonadati</taxon>
        <taxon>Pseudomonadota</taxon>
        <taxon>Gammaproteobacteria</taxon>
        <taxon>Lysobacterales</taxon>
        <taxon>Rhodanobacteraceae</taxon>
        <taxon>Dyella</taxon>
    </lineage>
</organism>
<feature type="transmembrane region" description="Helical" evidence="8">
    <location>
        <begin position="800"/>
        <end position="822"/>
    </location>
</feature>
<keyword evidence="4" id="KW-0067">ATP-binding</keyword>
<dbReference type="InterPro" id="IPR059000">
    <property type="entry name" value="ATPase_P-type_domA"/>
</dbReference>
<dbReference type="NCBIfam" id="TIGR01494">
    <property type="entry name" value="ATPase_P-type"/>
    <property type="match status" value="2"/>
</dbReference>
<feature type="transmembrane region" description="Helical" evidence="8">
    <location>
        <begin position="253"/>
        <end position="275"/>
    </location>
</feature>
<feature type="transmembrane region" description="Helical" evidence="8">
    <location>
        <begin position="773"/>
        <end position="794"/>
    </location>
</feature>
<dbReference type="SUPFAM" id="SSF81653">
    <property type="entry name" value="Calcium ATPase, transduction domain A"/>
    <property type="match status" value="1"/>
</dbReference>
<dbReference type="PROSITE" id="PS00154">
    <property type="entry name" value="ATPASE_E1_E2"/>
    <property type="match status" value="1"/>
</dbReference>
<comment type="caution">
    <text evidence="10">The sequence shown here is derived from an EMBL/GenBank/DDBJ whole genome shotgun (WGS) entry which is preliminary data.</text>
</comment>
<dbReference type="Pfam" id="PF00122">
    <property type="entry name" value="E1-E2_ATPase"/>
    <property type="match status" value="1"/>
</dbReference>
<dbReference type="InterPro" id="IPR018303">
    <property type="entry name" value="ATPase_P-typ_P_site"/>
</dbReference>
<dbReference type="SFLD" id="SFLDF00027">
    <property type="entry name" value="p-type_atpase"/>
    <property type="match status" value="1"/>
</dbReference>